<reference evidence="1 2" key="1">
    <citation type="submission" date="2017-09" db="EMBL/GenBank/DDBJ databases">
        <title>Depth-based differentiation of microbial function through sediment-hosted aquifers and enrichment of novel symbionts in the deep terrestrial subsurface.</title>
        <authorList>
            <person name="Probst A.J."/>
            <person name="Ladd B."/>
            <person name="Jarett J.K."/>
            <person name="Geller-Mcgrath D.E."/>
            <person name="Sieber C.M."/>
            <person name="Emerson J.B."/>
            <person name="Anantharaman K."/>
            <person name="Thomas B.C."/>
            <person name="Malmstrom R."/>
            <person name="Stieglmeier M."/>
            <person name="Klingl A."/>
            <person name="Woyke T."/>
            <person name="Ryan C.M."/>
            <person name="Banfield J.F."/>
        </authorList>
    </citation>
    <scope>NUCLEOTIDE SEQUENCE [LARGE SCALE GENOMIC DNA]</scope>
    <source>
        <strain evidence="1">CG11_big_fil_rev_8_21_14_0_20_43_7</strain>
    </source>
</reference>
<name>A0A2H0N211_9BACT</name>
<organism evidence="1 2">
    <name type="scientific">Candidatus Magasanikbacteria bacterium CG11_big_fil_rev_8_21_14_0_20_43_7</name>
    <dbReference type="NCBI Taxonomy" id="1974654"/>
    <lineage>
        <taxon>Bacteria</taxon>
        <taxon>Candidatus Magasanikiibacteriota</taxon>
    </lineage>
</organism>
<gene>
    <name evidence="1" type="ORF">COV60_03145</name>
</gene>
<evidence type="ECO:0000313" key="2">
    <source>
        <dbReference type="Proteomes" id="UP000229782"/>
    </source>
</evidence>
<comment type="caution">
    <text evidence="1">The sequence shown here is derived from an EMBL/GenBank/DDBJ whole genome shotgun (WGS) entry which is preliminary data.</text>
</comment>
<accession>A0A2H0N211</accession>
<sequence length="66" mass="7657">MITLFFGYTEILEVMISGWTETSYQLFHSHSLACTAFIFGRVKLWQEYITKGGDLSRCHCDFVKAK</sequence>
<protein>
    <submittedName>
        <fullName evidence="1">Uncharacterized protein</fullName>
    </submittedName>
</protein>
<dbReference type="AlphaFoldDB" id="A0A2H0N211"/>
<dbReference type="Proteomes" id="UP000229782">
    <property type="component" value="Unassembled WGS sequence"/>
</dbReference>
<proteinExistence type="predicted"/>
<evidence type="ECO:0000313" key="1">
    <source>
        <dbReference type="EMBL" id="PIR02911.1"/>
    </source>
</evidence>
<dbReference type="EMBL" id="PCWM01000075">
    <property type="protein sequence ID" value="PIR02911.1"/>
    <property type="molecule type" value="Genomic_DNA"/>
</dbReference>